<comment type="similarity">
    <text evidence="2">Belongs to the purine-cytosine permease (2.A.39) family.</text>
</comment>
<dbReference type="AlphaFoldDB" id="A0AAD4KHS6"/>
<keyword evidence="3 6" id="KW-0812">Transmembrane</keyword>
<feature type="transmembrane region" description="Helical" evidence="6">
    <location>
        <begin position="86"/>
        <end position="105"/>
    </location>
</feature>
<dbReference type="CDD" id="cd11482">
    <property type="entry name" value="SLC-NCS1sbd_NRT1-like"/>
    <property type="match status" value="1"/>
</dbReference>
<keyword evidence="4 6" id="KW-1133">Transmembrane helix</keyword>
<dbReference type="GO" id="GO:0015205">
    <property type="term" value="F:nucleobase transmembrane transporter activity"/>
    <property type="evidence" value="ECO:0007669"/>
    <property type="project" value="TreeGrafter"/>
</dbReference>
<evidence type="ECO:0000313" key="8">
    <source>
        <dbReference type="Proteomes" id="UP001201262"/>
    </source>
</evidence>
<dbReference type="EMBL" id="JAJTJA010000017">
    <property type="protein sequence ID" value="KAH8688765.1"/>
    <property type="molecule type" value="Genomic_DNA"/>
</dbReference>
<dbReference type="GeneID" id="70249133"/>
<keyword evidence="5 6" id="KW-0472">Membrane</keyword>
<feature type="transmembrane region" description="Helical" evidence="6">
    <location>
        <begin position="178"/>
        <end position="198"/>
    </location>
</feature>
<dbReference type="InterPro" id="IPR001248">
    <property type="entry name" value="Pur-cyt_permease"/>
</dbReference>
<dbReference type="Gene3D" id="1.10.4160.10">
    <property type="entry name" value="Hydantoin permease"/>
    <property type="match status" value="1"/>
</dbReference>
<keyword evidence="8" id="KW-1185">Reference proteome</keyword>
<sequence>MHRYESASRWARTKDAFTSWRAFHDAIRLKSASSMLANEDLLPSPPERQTWTVWNFFAYWWSESWAVSTWSIGSSLIALGATVRDALLVVLFANILSSVVIVLNGRAAARYHVGYPVLARVTFGIYGSYFFVVLRAILGIIWGGVQLYFEGQFISICLRCIFPSWTSLPNKIPASQEITTQVMVGFFLAFVFTLPLMFIHTSKIRHLFSLKSIIFPLAALGVVCWATTANGGVSSNKLIDASLRSSSPSVFAWGIVSQFNSVMGANSALLVTVPDLARYSRTKNAQLYGQVLGLPIAQTICAAFGIIATSAVHNMYGEAYWNPYDLLNSVLDHSYTSRSRAGIFFAAASFAFATMGTSVACNIVPFAADVTCLAPKYVNIIRGQFICLIIAFAIVPCFLSGYSIFQGSVVAIMSVDYFLIRHGNLYLSDMFTASRLGRYYYSYGVNMRGIAAFIIGFVLPLPGFVGSFGTVSVSAAATHMFNLGWLLSYFVGGVSYAVICFATARSMMKGSREAPFEGNVPHHIETGSGHDRLIVDGMEIVGLADHEHEHGPEGLCST</sequence>
<feature type="transmembrane region" description="Helical" evidence="6">
    <location>
        <begin position="58"/>
        <end position="80"/>
    </location>
</feature>
<dbReference type="GO" id="GO:0005886">
    <property type="term" value="C:plasma membrane"/>
    <property type="evidence" value="ECO:0007669"/>
    <property type="project" value="TreeGrafter"/>
</dbReference>
<proteinExistence type="inferred from homology"/>
<comment type="subcellular location">
    <subcellularLocation>
        <location evidence="1">Membrane</location>
        <topology evidence="1">Multi-pass membrane protein</topology>
    </subcellularLocation>
</comment>
<evidence type="ECO:0000256" key="6">
    <source>
        <dbReference type="SAM" id="Phobius"/>
    </source>
</evidence>
<evidence type="ECO:0000256" key="1">
    <source>
        <dbReference type="ARBA" id="ARBA00004141"/>
    </source>
</evidence>
<evidence type="ECO:0000256" key="5">
    <source>
        <dbReference type="ARBA" id="ARBA00023136"/>
    </source>
</evidence>
<protein>
    <submittedName>
        <fullName evidence="7">Allantoin permease</fullName>
    </submittedName>
</protein>
<gene>
    <name evidence="7" type="ORF">BGW36DRAFT_402272</name>
</gene>
<feature type="transmembrane region" description="Helical" evidence="6">
    <location>
        <begin position="117"/>
        <end position="142"/>
    </location>
</feature>
<accession>A0AAD4KHS6</accession>
<feature type="transmembrane region" description="Helical" evidence="6">
    <location>
        <begin position="250"/>
        <end position="271"/>
    </location>
</feature>
<feature type="transmembrane region" description="Helical" evidence="6">
    <location>
        <begin position="341"/>
        <end position="364"/>
    </location>
</feature>
<feature type="transmembrane region" description="Helical" evidence="6">
    <location>
        <begin position="483"/>
        <end position="504"/>
    </location>
</feature>
<dbReference type="RefSeq" id="XP_046065237.1">
    <property type="nucleotide sequence ID" value="XM_046218846.1"/>
</dbReference>
<organism evidence="7 8">
    <name type="scientific">Talaromyces proteolyticus</name>
    <dbReference type="NCBI Taxonomy" id="1131652"/>
    <lineage>
        <taxon>Eukaryota</taxon>
        <taxon>Fungi</taxon>
        <taxon>Dikarya</taxon>
        <taxon>Ascomycota</taxon>
        <taxon>Pezizomycotina</taxon>
        <taxon>Eurotiomycetes</taxon>
        <taxon>Eurotiomycetidae</taxon>
        <taxon>Eurotiales</taxon>
        <taxon>Trichocomaceae</taxon>
        <taxon>Talaromyces</taxon>
        <taxon>Talaromyces sect. Bacilispori</taxon>
    </lineage>
</organism>
<reference evidence="7" key="1">
    <citation type="submission" date="2021-12" db="EMBL/GenBank/DDBJ databases">
        <title>Convergent genome expansion in fungi linked to evolution of root-endophyte symbiosis.</title>
        <authorList>
            <consortium name="DOE Joint Genome Institute"/>
            <person name="Ke Y.-H."/>
            <person name="Bonito G."/>
            <person name="Liao H.-L."/>
            <person name="Looney B."/>
            <person name="Rojas-Flechas A."/>
            <person name="Nash J."/>
            <person name="Hameed K."/>
            <person name="Schadt C."/>
            <person name="Martin F."/>
            <person name="Crous P.W."/>
            <person name="Miettinen O."/>
            <person name="Magnuson J.K."/>
            <person name="Labbe J."/>
            <person name="Jacobson D."/>
            <person name="Doktycz M.J."/>
            <person name="Veneault-Fourrey C."/>
            <person name="Kuo A."/>
            <person name="Mondo S."/>
            <person name="Calhoun S."/>
            <person name="Riley R."/>
            <person name="Ohm R."/>
            <person name="LaButti K."/>
            <person name="Andreopoulos B."/>
            <person name="Pangilinan J."/>
            <person name="Nolan M."/>
            <person name="Tritt A."/>
            <person name="Clum A."/>
            <person name="Lipzen A."/>
            <person name="Daum C."/>
            <person name="Barry K."/>
            <person name="Grigoriev I.V."/>
            <person name="Vilgalys R."/>
        </authorList>
    </citation>
    <scope>NUCLEOTIDE SEQUENCE</scope>
    <source>
        <strain evidence="7">PMI_201</strain>
    </source>
</reference>
<dbReference type="PANTHER" id="PTHR30618:SF0">
    <property type="entry name" value="PURINE-URACIL PERMEASE NCS1"/>
    <property type="match status" value="1"/>
</dbReference>
<dbReference type="Proteomes" id="UP001201262">
    <property type="component" value="Unassembled WGS sequence"/>
</dbReference>
<dbReference type="PANTHER" id="PTHR30618">
    <property type="entry name" value="NCS1 FAMILY PURINE/PYRIMIDINE TRANSPORTER"/>
    <property type="match status" value="1"/>
</dbReference>
<feature type="transmembrane region" description="Helical" evidence="6">
    <location>
        <begin position="385"/>
        <end position="405"/>
    </location>
</feature>
<feature type="transmembrane region" description="Helical" evidence="6">
    <location>
        <begin position="210"/>
        <end position="230"/>
    </location>
</feature>
<dbReference type="InterPro" id="IPR045225">
    <property type="entry name" value="Uracil/uridine/allantoin_perm"/>
</dbReference>
<feature type="transmembrane region" description="Helical" evidence="6">
    <location>
        <begin position="292"/>
        <end position="316"/>
    </location>
</feature>
<evidence type="ECO:0000256" key="3">
    <source>
        <dbReference type="ARBA" id="ARBA00022692"/>
    </source>
</evidence>
<feature type="transmembrane region" description="Helical" evidence="6">
    <location>
        <begin position="449"/>
        <end position="471"/>
    </location>
</feature>
<evidence type="ECO:0000256" key="4">
    <source>
        <dbReference type="ARBA" id="ARBA00022989"/>
    </source>
</evidence>
<dbReference type="Pfam" id="PF02133">
    <property type="entry name" value="Transp_cyt_pur"/>
    <property type="match status" value="1"/>
</dbReference>
<name>A0AAD4KHS6_9EURO</name>
<evidence type="ECO:0000313" key="7">
    <source>
        <dbReference type="EMBL" id="KAH8688765.1"/>
    </source>
</evidence>
<feature type="transmembrane region" description="Helical" evidence="6">
    <location>
        <begin position="411"/>
        <end position="428"/>
    </location>
</feature>
<evidence type="ECO:0000256" key="2">
    <source>
        <dbReference type="ARBA" id="ARBA00008974"/>
    </source>
</evidence>
<comment type="caution">
    <text evidence="7">The sequence shown here is derived from an EMBL/GenBank/DDBJ whole genome shotgun (WGS) entry which is preliminary data.</text>
</comment>